<evidence type="ECO:0000313" key="2">
    <source>
        <dbReference type="Proteomes" id="UP000559653"/>
    </source>
</evidence>
<sequence>MNNQVKMAIIAIAIVIPLSSYSVWASDSSLQIRDENSSNKIQAISSFYPLYEFAQKVGQDKVDVKLLVPEGVEPHDWEPTIQDVQKMQKADFIIINGIGFENWVDSLEDMNYSGIVIDTSHGIIEGEIFEDHDKHESEDGHENEDEHGHESKNEEEHESEDGHGHGSGDPHIWLNPVLAKTQVQNIADSFSKFDPNNKDFYQTNANNYKDELDLLDATIKQELSQCNRDFIAFHDAFSYFANEYDLNQHTIISSNDPHAEPTAKTLENVINTARELNIEIIFTEDTIDTRVSTVIANEIGGKILVLSPLEFGGEGNYISRMTENLQNLKEALC</sequence>
<protein>
    <submittedName>
        <fullName evidence="1">Zinc ABC transporter substrate-binding protein</fullName>
    </submittedName>
</protein>
<comment type="caution">
    <text evidence="1">The sequence shown here is derived from an EMBL/GenBank/DDBJ whole genome shotgun (WGS) entry which is preliminary data.</text>
</comment>
<gene>
    <name evidence="1" type="ORF">H2B03_00920</name>
</gene>
<dbReference type="EMBL" id="JACEMZ010000001">
    <property type="protein sequence ID" value="MBA4451731.1"/>
    <property type="molecule type" value="Genomic_DNA"/>
</dbReference>
<evidence type="ECO:0000313" key="1">
    <source>
        <dbReference type="EMBL" id="MBA4451731.1"/>
    </source>
</evidence>
<dbReference type="Proteomes" id="UP000559653">
    <property type="component" value="Unassembled WGS sequence"/>
</dbReference>
<name>A0AC60VWL9_9ARCH</name>
<organism evidence="1 2">
    <name type="scientific">Candidatus Nitrosomaritimum aestuariumsis</name>
    <dbReference type="NCBI Taxonomy" id="3342354"/>
    <lineage>
        <taxon>Archaea</taxon>
        <taxon>Nitrososphaerota</taxon>
        <taxon>Nitrososphaeria</taxon>
        <taxon>Nitrosopumilales</taxon>
        <taxon>Nitrosopumilaceae</taxon>
        <taxon>Candidatus Nitrosomaritimum</taxon>
    </lineage>
</organism>
<proteinExistence type="predicted"/>
<accession>A0AC60VWL9</accession>
<reference evidence="1 2" key="1">
    <citation type="journal article" date="2020" name="Appl. Environ. Microbiol.">
        <title>Genomic Characteristics of a Novel Species of Ammonia-Oxidizing Archaea from the Jiulong River Estuary.</title>
        <authorList>
            <person name="Zou D."/>
            <person name="Wan R."/>
            <person name="Han L."/>
            <person name="Xu M.N."/>
            <person name="Liu Y."/>
            <person name="Liu H."/>
            <person name="Kao S.J."/>
            <person name="Li M."/>
        </authorList>
    </citation>
    <scope>NUCLEOTIDE SEQUENCE [LARGE SCALE GENOMIC DNA]</scope>
    <source>
        <strain evidence="1">W1bin1</strain>
    </source>
</reference>